<organism evidence="10 11">
    <name type="scientific">Paracoccus caeni</name>
    <dbReference type="NCBI Taxonomy" id="657651"/>
    <lineage>
        <taxon>Bacteria</taxon>
        <taxon>Pseudomonadati</taxon>
        <taxon>Pseudomonadota</taxon>
        <taxon>Alphaproteobacteria</taxon>
        <taxon>Rhodobacterales</taxon>
        <taxon>Paracoccaceae</taxon>
        <taxon>Paracoccus</taxon>
    </lineage>
</organism>
<evidence type="ECO:0000313" key="11">
    <source>
        <dbReference type="Proteomes" id="UP000640485"/>
    </source>
</evidence>
<dbReference type="Pfam" id="PF13403">
    <property type="entry name" value="Hint_2"/>
    <property type="match status" value="1"/>
</dbReference>
<feature type="compositionally biased region" description="Polar residues" evidence="8">
    <location>
        <begin position="1"/>
        <end position="24"/>
    </location>
</feature>
<dbReference type="InterPro" id="IPR006141">
    <property type="entry name" value="Intein_N"/>
</dbReference>
<dbReference type="InterPro" id="IPR003995">
    <property type="entry name" value="RTX_toxin_determinant-A"/>
</dbReference>
<dbReference type="PANTHER" id="PTHR38340">
    <property type="entry name" value="S-LAYER PROTEIN"/>
    <property type="match status" value="1"/>
</dbReference>
<evidence type="ECO:0000256" key="1">
    <source>
        <dbReference type="ARBA" id="ARBA00004370"/>
    </source>
</evidence>
<dbReference type="SUPFAM" id="SSF51120">
    <property type="entry name" value="beta-Roll"/>
    <property type="match status" value="4"/>
</dbReference>
<keyword evidence="5" id="KW-0677">Repeat</keyword>
<feature type="region of interest" description="Disordered" evidence="8">
    <location>
        <begin position="1"/>
        <end position="29"/>
    </location>
</feature>
<evidence type="ECO:0000256" key="3">
    <source>
        <dbReference type="ARBA" id="ARBA00022525"/>
    </source>
</evidence>
<comment type="subcellular location">
    <subcellularLocation>
        <location evidence="1">Membrane</location>
    </subcellularLocation>
    <subcellularLocation>
        <location evidence="2">Secreted</location>
    </subcellularLocation>
</comment>
<keyword evidence="4" id="KW-0800">Toxin</keyword>
<reference evidence="10" key="1">
    <citation type="submission" date="2021-01" db="EMBL/GenBank/DDBJ databases">
        <title>Paracoccus amoyensis sp. nov., isolated from the surface seawater along the coast of Xiamen Island, China.</title>
        <authorList>
            <person name="Lyu L."/>
        </authorList>
    </citation>
    <scope>NUCLEOTIDE SEQUENCE</scope>
    <source>
        <strain evidence="10">MJ17</strain>
    </source>
</reference>
<dbReference type="InterPro" id="IPR011658">
    <property type="entry name" value="PA14_dom"/>
</dbReference>
<keyword evidence="3" id="KW-0964">Secreted</keyword>
<dbReference type="EMBL" id="JAEPRQ010000010">
    <property type="protein sequence ID" value="MBK4217901.1"/>
    <property type="molecule type" value="Genomic_DNA"/>
</dbReference>
<dbReference type="PROSITE" id="PS00330">
    <property type="entry name" value="HEMOLYSIN_CALCIUM"/>
    <property type="match status" value="4"/>
</dbReference>
<dbReference type="Gene3D" id="2.150.10.10">
    <property type="entry name" value="Serralysin-like metalloprotease, C-terminal"/>
    <property type="match status" value="5"/>
</dbReference>
<dbReference type="SMART" id="SM00758">
    <property type="entry name" value="PA14"/>
    <property type="match status" value="1"/>
</dbReference>
<gene>
    <name evidence="10" type="ORF">JJJ17_18360</name>
</gene>
<keyword evidence="6" id="KW-0843">Virulence</keyword>
<dbReference type="SUPFAM" id="SSF51294">
    <property type="entry name" value="Hedgehog/intein (Hint) domain"/>
    <property type="match status" value="1"/>
</dbReference>
<dbReference type="AlphaFoldDB" id="A0A934SIU9"/>
<feature type="domain" description="PA14" evidence="9">
    <location>
        <begin position="49"/>
        <end position="216"/>
    </location>
</feature>
<dbReference type="PROSITE" id="PS51820">
    <property type="entry name" value="PA14"/>
    <property type="match status" value="1"/>
</dbReference>
<evidence type="ECO:0000256" key="8">
    <source>
        <dbReference type="SAM" id="MobiDB-lite"/>
    </source>
</evidence>
<dbReference type="Pfam" id="PF00353">
    <property type="entry name" value="HemolysinCabind"/>
    <property type="match status" value="8"/>
</dbReference>
<proteinExistence type="predicted"/>
<dbReference type="InterPro" id="IPR037524">
    <property type="entry name" value="PA14/GLEYA"/>
</dbReference>
<dbReference type="GO" id="GO:0005509">
    <property type="term" value="F:calcium ion binding"/>
    <property type="evidence" value="ECO:0007669"/>
    <property type="project" value="InterPro"/>
</dbReference>
<dbReference type="RefSeq" id="WP_200689090.1">
    <property type="nucleotide sequence ID" value="NZ_JAEPRQ010000010.1"/>
</dbReference>
<dbReference type="InterPro" id="IPR050557">
    <property type="entry name" value="RTX_toxin/Mannuronan_C5-epim"/>
</dbReference>
<sequence length="846" mass="85553">MAENSSTTPGTNLNDTITGTSGADSFTGGGGNDVLSGGAGADYLTGDRPMTGQWMYSVFNRDFGSTNGQAGTITSGTLAGQGYVDDFGVGNLANISRGNALTADPDDFGVLLTSSITVATGGTYRFTTTSDDGSRIVIRDLTNNTVLNWSNDTGGSLPYMNNDFHQGPTTRGGTVSLVAGREYRIEVLFWENAGANALSATVSGPSTGNTAVDLATSSLIGAPPLTSGHVDGNDSISGGDGNDTILGNGGNDTISGDAGADSISGGDGNDTIILSGTYGNDTVAGDAGSDTLTGSTLNANTTVNFTNGAGTFNSSGGNVSFSTIETIVTGSGNDVINAASNTAAGATFITGAGNDTITGGAAAENISAGEGNDQINLGAAYGNDTIDGGAGSDKLNGAAVTANTTVTYAGGTGSISSAGGNATFTGIETVETGSGADTINATGNNAAAVFITGAGDDSVLGGSGAETIDGGEGNDIIRAGGGNDSVLGGAGNDLLEGGAGNDTLLGGEGRDTLNGGSGADVLTGGAGNDVFVVDSGDLITDFGAGNTGGLNDGDNTNNDFVDLTSFYSEQNLAIINAARTQAGLQPYATALGWMRADQSDDGVLNSINTANGFGSNFTLNIQNGGSAVAASELTRDSTGVVCFADDVLIETVEGQVAAGDLSVGIEVLTRDDGPQSIRWIGKRELSAQDLREAPNLRPIRIRKHALGRNTPDRDLVVSPQHRVLVCSKIAQRMFGTFEVLVAAKHLCGIEGIEIASDLDEVIYVHFLFDKHQIVYSNGAETESLYTGPEAMKTLGDDARAELFAIFPELQFGTVFTHARPVCGGRDAKKLAERHHKNNRALVSERA</sequence>
<dbReference type="InterPro" id="IPR001343">
    <property type="entry name" value="Hemolysn_Ca-bd"/>
</dbReference>
<dbReference type="GO" id="GO:0016539">
    <property type="term" value="P:intein-mediated protein splicing"/>
    <property type="evidence" value="ECO:0007669"/>
    <property type="project" value="InterPro"/>
</dbReference>
<dbReference type="InterPro" id="IPR028992">
    <property type="entry name" value="Hedgehog/Intein_dom"/>
</dbReference>
<evidence type="ECO:0000256" key="2">
    <source>
        <dbReference type="ARBA" id="ARBA00004613"/>
    </source>
</evidence>
<evidence type="ECO:0000259" key="9">
    <source>
        <dbReference type="PROSITE" id="PS51820"/>
    </source>
</evidence>
<dbReference type="GO" id="GO:0090729">
    <property type="term" value="F:toxin activity"/>
    <property type="evidence" value="ECO:0007669"/>
    <property type="project" value="UniProtKB-KW"/>
</dbReference>
<keyword evidence="7" id="KW-0472">Membrane</keyword>
<dbReference type="PRINTS" id="PR01488">
    <property type="entry name" value="RTXTOXINA"/>
</dbReference>
<dbReference type="GO" id="GO:0005576">
    <property type="term" value="C:extracellular region"/>
    <property type="evidence" value="ECO:0007669"/>
    <property type="project" value="UniProtKB-SubCell"/>
</dbReference>
<evidence type="ECO:0000256" key="5">
    <source>
        <dbReference type="ARBA" id="ARBA00022737"/>
    </source>
</evidence>
<dbReference type="PRINTS" id="PR00313">
    <property type="entry name" value="CABNDNGRPT"/>
</dbReference>
<keyword evidence="11" id="KW-1185">Reference proteome</keyword>
<dbReference type="PROSITE" id="PS50817">
    <property type="entry name" value="INTEIN_N_TER"/>
    <property type="match status" value="1"/>
</dbReference>
<evidence type="ECO:0000313" key="10">
    <source>
        <dbReference type="EMBL" id="MBK4217901.1"/>
    </source>
</evidence>
<comment type="caution">
    <text evidence="10">The sequence shown here is derived from an EMBL/GenBank/DDBJ whole genome shotgun (WGS) entry which is preliminary data.</text>
</comment>
<name>A0A934SIU9_9RHOB</name>
<dbReference type="InterPro" id="IPR036844">
    <property type="entry name" value="Hint_dom_sf"/>
</dbReference>
<feature type="region of interest" description="Disordered" evidence="8">
    <location>
        <begin position="234"/>
        <end position="262"/>
    </location>
</feature>
<dbReference type="Proteomes" id="UP000640485">
    <property type="component" value="Unassembled WGS sequence"/>
</dbReference>
<dbReference type="PANTHER" id="PTHR38340:SF1">
    <property type="entry name" value="S-LAYER PROTEIN"/>
    <property type="match status" value="1"/>
</dbReference>
<evidence type="ECO:0000256" key="4">
    <source>
        <dbReference type="ARBA" id="ARBA00022656"/>
    </source>
</evidence>
<dbReference type="GO" id="GO:0016020">
    <property type="term" value="C:membrane"/>
    <property type="evidence" value="ECO:0007669"/>
    <property type="project" value="UniProtKB-SubCell"/>
</dbReference>
<evidence type="ECO:0000256" key="6">
    <source>
        <dbReference type="ARBA" id="ARBA00023026"/>
    </source>
</evidence>
<dbReference type="InterPro" id="IPR018511">
    <property type="entry name" value="Hemolysin-typ_Ca-bd_CS"/>
</dbReference>
<protein>
    <submittedName>
        <fullName evidence="10">Hint domain-containing protein</fullName>
    </submittedName>
</protein>
<accession>A0A934SIU9</accession>
<dbReference type="InterPro" id="IPR011049">
    <property type="entry name" value="Serralysin-like_metalloprot_C"/>
</dbReference>
<evidence type="ECO:0000256" key="7">
    <source>
        <dbReference type="ARBA" id="ARBA00023136"/>
    </source>
</evidence>
<dbReference type="Pfam" id="PF07691">
    <property type="entry name" value="PA14"/>
    <property type="match status" value="1"/>
</dbReference>